<protein>
    <submittedName>
        <fullName evidence="2">Aminoglycoside phosphotransferase family protein</fullName>
    </submittedName>
</protein>
<dbReference type="Gene3D" id="3.90.1200.10">
    <property type="match status" value="1"/>
</dbReference>
<dbReference type="InterPro" id="IPR011009">
    <property type="entry name" value="Kinase-like_dom_sf"/>
</dbReference>
<dbReference type="Pfam" id="PF01636">
    <property type="entry name" value="APH"/>
    <property type="match status" value="1"/>
</dbReference>
<gene>
    <name evidence="2" type="ORF">J4032_27530</name>
</gene>
<dbReference type="SUPFAM" id="SSF56112">
    <property type="entry name" value="Protein kinase-like (PK-like)"/>
    <property type="match status" value="1"/>
</dbReference>
<evidence type="ECO:0000313" key="3">
    <source>
        <dbReference type="Proteomes" id="UP000828924"/>
    </source>
</evidence>
<sequence length="300" mass="33984">MTAPAHTYGGYSETEMRHVLQRACNAVGLDSEGAEVLRGHTNAVVRLRHDPVVVKIARKGSRYEDVERTVRFVQWLMARGFPASPLHDVPQPVIADGHSITFWTYLPQHDQPVAAQQLAEPLRELHNLPTPPIQLPEHDTVGAIGRSIAAAHALPASTQAFLSERLERLTKELDEFDFLFPETVIQGDPQHRNALHAHPRAVLCDWDTISRGRREWDLATIEIHCRRFRHGAGQYQPFVDAYGFDITTWPGFTVIRDLRELRMISTNARKIAQAPHTRSEVERRIEGLSQGDTSMPWNIL</sequence>
<evidence type="ECO:0000313" key="2">
    <source>
        <dbReference type="EMBL" id="UNM14713.1"/>
    </source>
</evidence>
<dbReference type="InterPro" id="IPR002575">
    <property type="entry name" value="Aminoglycoside_PTrfase"/>
</dbReference>
<reference evidence="2 3" key="1">
    <citation type="submission" date="2021-03" db="EMBL/GenBank/DDBJ databases">
        <title>Complete genome of Streptomyces formicae strain 1H-GS9 (DSM 100524).</title>
        <authorList>
            <person name="Atanasov K.E."/>
            <person name="Altabella T."/>
            <person name="Ferrer A."/>
        </authorList>
    </citation>
    <scope>NUCLEOTIDE SEQUENCE [LARGE SCALE GENOMIC DNA]</scope>
    <source>
        <strain evidence="2 3">1H-GS9</strain>
    </source>
</reference>
<organism evidence="2 3">
    <name type="scientific">Streptomyces formicae</name>
    <dbReference type="NCBI Taxonomy" id="1616117"/>
    <lineage>
        <taxon>Bacteria</taxon>
        <taxon>Bacillati</taxon>
        <taxon>Actinomycetota</taxon>
        <taxon>Actinomycetes</taxon>
        <taxon>Kitasatosporales</taxon>
        <taxon>Streptomycetaceae</taxon>
        <taxon>Streptomyces</taxon>
    </lineage>
</organism>
<dbReference type="Proteomes" id="UP000828924">
    <property type="component" value="Chromosome"/>
</dbReference>
<dbReference type="EMBL" id="CP071872">
    <property type="protein sequence ID" value="UNM14713.1"/>
    <property type="molecule type" value="Genomic_DNA"/>
</dbReference>
<accession>A0ABY3WPZ3</accession>
<evidence type="ECO:0000259" key="1">
    <source>
        <dbReference type="Pfam" id="PF01636"/>
    </source>
</evidence>
<feature type="domain" description="Aminoglycoside phosphotransferase" evidence="1">
    <location>
        <begin position="36"/>
        <end position="248"/>
    </location>
</feature>
<dbReference type="RefSeq" id="WP_277932660.1">
    <property type="nucleotide sequence ID" value="NZ_JBHSNU010000010.1"/>
</dbReference>
<keyword evidence="3" id="KW-1185">Reference proteome</keyword>
<proteinExistence type="predicted"/>
<name>A0ABY3WPZ3_9ACTN</name>